<dbReference type="AlphaFoldDB" id="A0AB34JH59"/>
<reference evidence="1 2" key="1">
    <citation type="journal article" date="2024" name="Science">
        <title>Giant polyketide synthase enzymes in the biosynthesis of giant marine polyether toxins.</title>
        <authorList>
            <person name="Fallon T.R."/>
            <person name="Shende V.V."/>
            <person name="Wierzbicki I.H."/>
            <person name="Pendleton A.L."/>
            <person name="Watervoot N.F."/>
            <person name="Auber R.P."/>
            <person name="Gonzalez D.J."/>
            <person name="Wisecaver J.H."/>
            <person name="Moore B.S."/>
        </authorList>
    </citation>
    <scope>NUCLEOTIDE SEQUENCE [LARGE SCALE GENOMIC DNA]</scope>
    <source>
        <strain evidence="1 2">12B1</strain>
    </source>
</reference>
<evidence type="ECO:0008006" key="3">
    <source>
        <dbReference type="Google" id="ProtNLM"/>
    </source>
</evidence>
<name>A0AB34JH59_PRYPA</name>
<evidence type="ECO:0000313" key="2">
    <source>
        <dbReference type="Proteomes" id="UP001515480"/>
    </source>
</evidence>
<organism evidence="1 2">
    <name type="scientific">Prymnesium parvum</name>
    <name type="common">Toxic golden alga</name>
    <dbReference type="NCBI Taxonomy" id="97485"/>
    <lineage>
        <taxon>Eukaryota</taxon>
        <taxon>Haptista</taxon>
        <taxon>Haptophyta</taxon>
        <taxon>Prymnesiophyceae</taxon>
        <taxon>Prymnesiales</taxon>
        <taxon>Prymnesiaceae</taxon>
        <taxon>Prymnesium</taxon>
    </lineage>
</organism>
<evidence type="ECO:0000313" key="1">
    <source>
        <dbReference type="EMBL" id="KAL1520751.1"/>
    </source>
</evidence>
<accession>A0AB34JH59</accession>
<sequence>MPFGSCSPQSCGEEGVVVKEAGVQAAHRWIVGGVDAVGGVGRSWGLVPAYEGDGGYPTTGGLENSVGEKSHPSDFAPHGEALLEEEMFIGTLSHARLMDAALLWVPSGAHALKPGWLPLLLCAIASEPTAWVIGSPLLMDCERPGGWVPPPDCCTSDVQLSKHHLGPLAVYMARDDQFYDYVMEYHSGKLFKPAPGHAKMPFYTALTAVQWFTYHESRQRKLLHRWVASDAINYWGAMRLSLDDARGVLSALLLYTSNTSLPAQGTCPLSPPLDHLETTLDELECSTDPRRCSARPLDGAATPPPIPAPRVARTPAQLAALNAALSTSAARRADGASRLLVAFAGGTSGRMVHNHVLSLQRLDMTNWLVVTEDEEACALWRKEYRWARAEVCAEAPEVDESSGRPLGGAARRSAALLLLLREGLTLLATSADSVYLRDPWPSITSALRNDDDVTYSLMVHSLSSDALSASCAAEDDDSAPEEACASAQVIFLRGRSNASLQLVQRMYAHMLRDGEGEYRAPPRYPKQQSLLNRALHSALVSAIADATSGRAPAEQASVEDSRPLRWKLLDPVKYPNSIISFRRPPQEAWQRLREDNQAVPSAIVLLSTAGLPNEHTKEYLLREWGLWRATTPAEDEVSTRRFLAYDVPAAVDSSLVRQRGALRAALMIAGLVKRTLVLPAFWSLAGEGGKQVPFSFLFDYRAFATHFPDHVEAAVASRLTNRVSLHIVLGDTPSNHDSTRSKIFQARSTHGAHEKQLKKWLKPYAERQVIWFEHMYHRFTKFDDAAEQAAFELRFRQGLRPAPELQDIVESVVAKLREGEGNFNCLQVASEDVSKNGHKVFAKAASTLPHDHPTLLSGLGLSTEARRHMQKYFTEPRYLSELLTAQTRPFFEDPEGRVTLAFELVDVMACARAERFAGNMRTAFAAHVCYERNSLLELQRLDSNLAQVAKQTLDMNAAADGEGIPSSGPECLDIYNRPPQKGRLVL</sequence>
<comment type="caution">
    <text evidence="1">The sequence shown here is derived from an EMBL/GenBank/DDBJ whole genome shotgun (WGS) entry which is preliminary data.</text>
</comment>
<keyword evidence="2" id="KW-1185">Reference proteome</keyword>
<dbReference type="Proteomes" id="UP001515480">
    <property type="component" value="Unassembled WGS sequence"/>
</dbReference>
<dbReference type="EMBL" id="JBGBPQ010000008">
    <property type="protein sequence ID" value="KAL1520751.1"/>
    <property type="molecule type" value="Genomic_DNA"/>
</dbReference>
<proteinExistence type="predicted"/>
<gene>
    <name evidence="1" type="ORF">AB1Y20_022317</name>
</gene>
<protein>
    <recommendedName>
        <fullName evidence="3">Nucleotide-diphospho-sugar transferase domain-containing protein</fullName>
    </recommendedName>
</protein>